<organism evidence="2 3">
    <name type="scientific">Pseudolycoriella hygida</name>
    <dbReference type="NCBI Taxonomy" id="35572"/>
    <lineage>
        <taxon>Eukaryota</taxon>
        <taxon>Metazoa</taxon>
        <taxon>Ecdysozoa</taxon>
        <taxon>Arthropoda</taxon>
        <taxon>Hexapoda</taxon>
        <taxon>Insecta</taxon>
        <taxon>Pterygota</taxon>
        <taxon>Neoptera</taxon>
        <taxon>Endopterygota</taxon>
        <taxon>Diptera</taxon>
        <taxon>Nematocera</taxon>
        <taxon>Sciaroidea</taxon>
        <taxon>Sciaridae</taxon>
        <taxon>Pseudolycoriella</taxon>
    </lineage>
</organism>
<keyword evidence="3" id="KW-1185">Reference proteome</keyword>
<proteinExistence type="predicted"/>
<dbReference type="AlphaFoldDB" id="A0A9Q0RTR4"/>
<dbReference type="EMBL" id="WJQU01004939">
    <property type="protein sequence ID" value="KAJ6612322.1"/>
    <property type="molecule type" value="Genomic_DNA"/>
</dbReference>
<gene>
    <name evidence="2" type="ORF">Bhyg_17818</name>
</gene>
<evidence type="ECO:0000313" key="2">
    <source>
        <dbReference type="EMBL" id="KAJ6612322.1"/>
    </source>
</evidence>
<name>A0A9Q0RTR4_9DIPT</name>
<feature type="chain" id="PRO_5040516601" evidence="1">
    <location>
        <begin position="22"/>
        <end position="43"/>
    </location>
</feature>
<sequence length="43" mass="4833">MNRSLLAVFAVLIVTVAYSDAYSTMATKRPPFRKNASSKRRIT</sequence>
<keyword evidence="1" id="KW-0732">Signal</keyword>
<evidence type="ECO:0000256" key="1">
    <source>
        <dbReference type="SAM" id="SignalP"/>
    </source>
</evidence>
<reference evidence="2" key="1">
    <citation type="submission" date="2022-07" db="EMBL/GenBank/DDBJ databases">
        <authorList>
            <person name="Trinca V."/>
            <person name="Uliana J.V.C."/>
            <person name="Torres T.T."/>
            <person name="Ward R.J."/>
            <person name="Monesi N."/>
        </authorList>
    </citation>
    <scope>NUCLEOTIDE SEQUENCE</scope>
    <source>
        <strain evidence="2">HSMRA1968</strain>
        <tissue evidence="2">Whole embryos</tissue>
    </source>
</reference>
<evidence type="ECO:0000313" key="3">
    <source>
        <dbReference type="Proteomes" id="UP001151699"/>
    </source>
</evidence>
<protein>
    <submittedName>
        <fullName evidence="2">Uncharacterized protein</fullName>
    </submittedName>
</protein>
<accession>A0A9Q0RTR4</accession>
<feature type="signal peptide" evidence="1">
    <location>
        <begin position="1"/>
        <end position="21"/>
    </location>
</feature>
<comment type="caution">
    <text evidence="2">The sequence shown here is derived from an EMBL/GenBank/DDBJ whole genome shotgun (WGS) entry which is preliminary data.</text>
</comment>
<dbReference type="Proteomes" id="UP001151699">
    <property type="component" value="Unassembled WGS sequence"/>
</dbReference>